<comment type="caution">
    <text evidence="2">The sequence shown here is derived from an EMBL/GenBank/DDBJ whole genome shotgun (WGS) entry which is preliminary data.</text>
</comment>
<evidence type="ECO:0000313" key="3">
    <source>
        <dbReference type="Proteomes" id="UP000075398"/>
    </source>
</evidence>
<dbReference type="AlphaFoldDB" id="A0A150IUZ6"/>
<sequence length="121" mass="13593">MWIWLTCQFSEETALNVTKLTVSEGEVDAGFVHLGGENLPIMKANIDTKYNQDGSPNSFKMELFDKKGNTHVVDAKIIKNVKLPFTSGDGKKQSIMHETLTEYRMGGEIGYGIAEYLIRDF</sequence>
<dbReference type="Pfam" id="PF23212">
    <property type="entry name" value="DUF7064"/>
    <property type="match status" value="1"/>
</dbReference>
<dbReference type="InterPro" id="IPR055492">
    <property type="entry name" value="DUF7064"/>
</dbReference>
<dbReference type="EMBL" id="LNGC01000126">
    <property type="protein sequence ID" value="KYC48806.1"/>
    <property type="molecule type" value="Genomic_DNA"/>
</dbReference>
<name>A0A150IUZ6_9EURY</name>
<reference evidence="2 3" key="1">
    <citation type="journal article" date="2016" name="ISME J.">
        <title>Chasing the elusive Euryarchaeota class WSA2: genomes reveal a uniquely fastidious methyl-reducing methanogen.</title>
        <authorList>
            <person name="Nobu M.K."/>
            <person name="Narihiro T."/>
            <person name="Kuroda K."/>
            <person name="Mei R."/>
            <person name="Liu W.T."/>
        </authorList>
    </citation>
    <scope>NUCLEOTIDE SEQUENCE [LARGE SCALE GENOMIC DNA]</scope>
    <source>
        <strain evidence="2">U1lsi0528_Bin055</strain>
    </source>
</reference>
<protein>
    <recommendedName>
        <fullName evidence="1">DUF7064 domain-containing protein</fullName>
    </recommendedName>
</protein>
<accession>A0A150IUZ6</accession>
<proteinExistence type="predicted"/>
<evidence type="ECO:0000313" key="2">
    <source>
        <dbReference type="EMBL" id="KYC48806.1"/>
    </source>
</evidence>
<feature type="domain" description="DUF7064" evidence="1">
    <location>
        <begin position="2"/>
        <end position="117"/>
    </location>
</feature>
<organism evidence="2 3">
    <name type="scientific">Candidatus Methanofastidiosum methylothiophilum</name>
    <dbReference type="NCBI Taxonomy" id="1705564"/>
    <lineage>
        <taxon>Archaea</taxon>
        <taxon>Methanobacteriati</taxon>
        <taxon>Methanobacteriota</taxon>
        <taxon>Stenosarchaea group</taxon>
        <taxon>Candidatus Methanofastidiosia</taxon>
        <taxon>Candidatus Methanofastidiosales</taxon>
        <taxon>Candidatus Methanofastidiosaceae</taxon>
        <taxon>Candidatus Methanofastidiosum</taxon>
    </lineage>
</organism>
<dbReference type="Proteomes" id="UP000075398">
    <property type="component" value="Unassembled WGS sequence"/>
</dbReference>
<evidence type="ECO:0000259" key="1">
    <source>
        <dbReference type="Pfam" id="PF23212"/>
    </source>
</evidence>
<gene>
    <name evidence="2" type="ORF">AMQ22_01847</name>
</gene>